<protein>
    <submittedName>
        <fullName evidence="1">Uncharacterized protein</fullName>
    </submittedName>
</protein>
<accession>A0A450STB9</accession>
<dbReference type="EMBL" id="CAADEX010000064">
    <property type="protein sequence ID" value="VFJ57201.1"/>
    <property type="molecule type" value="Genomic_DNA"/>
</dbReference>
<name>A0A450STB9_9GAMM</name>
<organism evidence="1">
    <name type="scientific">Candidatus Kentrum sp. DK</name>
    <dbReference type="NCBI Taxonomy" id="2126562"/>
    <lineage>
        <taxon>Bacteria</taxon>
        <taxon>Pseudomonadati</taxon>
        <taxon>Pseudomonadota</taxon>
        <taxon>Gammaproteobacteria</taxon>
        <taxon>Candidatus Kentrum</taxon>
    </lineage>
</organism>
<dbReference type="AlphaFoldDB" id="A0A450STB9"/>
<sequence>MPSSRFAYLAANFSSEGAGGRFCVFGTPAVFDNPACEDCTRYYNVTEYLQKCEPICIIFIAGQPNNNSLIGR</sequence>
<evidence type="ECO:0000313" key="1">
    <source>
        <dbReference type="EMBL" id="VFJ57201.1"/>
    </source>
</evidence>
<reference evidence="1" key="1">
    <citation type="submission" date="2019-02" db="EMBL/GenBank/DDBJ databases">
        <authorList>
            <person name="Gruber-Vodicka R. H."/>
            <person name="Seah K. B. B."/>
        </authorList>
    </citation>
    <scope>NUCLEOTIDE SEQUENCE</scope>
    <source>
        <strain evidence="1">BECK_DK47</strain>
    </source>
</reference>
<proteinExistence type="predicted"/>
<gene>
    <name evidence="1" type="ORF">BECKDK2373B_GA0170837_106413</name>
</gene>